<protein>
    <recommendedName>
        <fullName evidence="3">Uroporphyrinogen decarboxylase (URO-D) domain-containing protein</fullName>
    </recommendedName>
</protein>
<organism evidence="1 2">
    <name type="scientific">[Mycobacterium] burgundiense</name>
    <dbReference type="NCBI Taxonomy" id="3064286"/>
    <lineage>
        <taxon>Bacteria</taxon>
        <taxon>Bacillati</taxon>
        <taxon>Actinomycetota</taxon>
        <taxon>Actinomycetes</taxon>
        <taxon>Mycobacteriales</taxon>
        <taxon>Mycobacteriaceae</taxon>
        <taxon>Mycolicibacterium</taxon>
    </lineage>
</organism>
<dbReference type="RefSeq" id="WP_308478263.1">
    <property type="nucleotide sequence ID" value="NZ_OY726397.1"/>
</dbReference>
<proteinExistence type="predicted"/>
<keyword evidence="2" id="KW-1185">Reference proteome</keyword>
<evidence type="ECO:0000313" key="1">
    <source>
        <dbReference type="EMBL" id="CAJ1504963.1"/>
    </source>
</evidence>
<sequence length="256" mass="26644">MMQGANVFAPVLDQVAARIAGSHPCWRTDSTRWAYCLREAVGLVRPDWVITHFDPFAEADAVTASVTASAAVVDVDLARTPILAAALELTTVLARLYPGQPVAASVTGPGTLSKILAQRFSTPDEDLPDLIADVGDLLGVLVGSYVAAGAGRILVWESFESDLPDDVADSHGPMLRRLDTMGVPAVLCGAEGLDELGYAHHVVAGRGLAVAADFGTVAFDQLWPTLVTGYDGPIVSDGPIPGDADLSVLAAAANRC</sequence>
<reference evidence="1 2" key="1">
    <citation type="submission" date="2023-08" db="EMBL/GenBank/DDBJ databases">
        <authorList>
            <person name="Folkvardsen B D."/>
            <person name="Norman A."/>
        </authorList>
    </citation>
    <scope>NUCLEOTIDE SEQUENCE [LARGE SCALE GENOMIC DNA]</scope>
    <source>
        <strain evidence="1 2">Mu0053</strain>
    </source>
</reference>
<name>A0ABN9NIB2_9MYCO</name>
<accession>A0ABN9NIB2</accession>
<dbReference type="Proteomes" id="UP001190465">
    <property type="component" value="Chromosome"/>
</dbReference>
<dbReference type="SUPFAM" id="SSF51726">
    <property type="entry name" value="UROD/MetE-like"/>
    <property type="match status" value="1"/>
</dbReference>
<gene>
    <name evidence="1" type="ORF">MU0053_002816</name>
</gene>
<dbReference type="EMBL" id="OY726397">
    <property type="protein sequence ID" value="CAJ1504963.1"/>
    <property type="molecule type" value="Genomic_DNA"/>
</dbReference>
<evidence type="ECO:0000313" key="2">
    <source>
        <dbReference type="Proteomes" id="UP001190465"/>
    </source>
</evidence>
<dbReference type="InterPro" id="IPR038071">
    <property type="entry name" value="UROD/MetE-like_sf"/>
</dbReference>
<evidence type="ECO:0008006" key="3">
    <source>
        <dbReference type="Google" id="ProtNLM"/>
    </source>
</evidence>